<keyword evidence="3" id="KW-1185">Reference proteome</keyword>
<gene>
    <name evidence="2" type="ORF">QF035_011082</name>
</gene>
<feature type="compositionally biased region" description="Low complexity" evidence="1">
    <location>
        <begin position="61"/>
        <end position="83"/>
    </location>
</feature>
<evidence type="ECO:0008006" key="4">
    <source>
        <dbReference type="Google" id="ProtNLM"/>
    </source>
</evidence>
<dbReference type="EMBL" id="JAUSZI010000002">
    <property type="protein sequence ID" value="MDQ1033500.1"/>
    <property type="molecule type" value="Genomic_DNA"/>
</dbReference>
<feature type="region of interest" description="Disordered" evidence="1">
    <location>
        <begin position="34"/>
        <end position="92"/>
    </location>
</feature>
<dbReference type="Proteomes" id="UP001230328">
    <property type="component" value="Unassembled WGS sequence"/>
</dbReference>
<name>A0ABU0TCF1_9ACTN</name>
<reference evidence="2 3" key="1">
    <citation type="submission" date="2023-07" db="EMBL/GenBank/DDBJ databases">
        <title>Comparative genomics of wheat-associated soil bacteria to identify genetic determinants of phenazine resistance.</title>
        <authorList>
            <person name="Mouncey N."/>
        </authorList>
    </citation>
    <scope>NUCLEOTIDE SEQUENCE [LARGE SCALE GENOMIC DNA]</scope>
    <source>
        <strain evidence="2 3">V2I4</strain>
    </source>
</reference>
<protein>
    <recommendedName>
        <fullName evidence="4">Secreted protein</fullName>
    </recommendedName>
</protein>
<organism evidence="2 3">
    <name type="scientific">Streptomyces umbrinus</name>
    <dbReference type="NCBI Taxonomy" id="67370"/>
    <lineage>
        <taxon>Bacteria</taxon>
        <taxon>Bacillati</taxon>
        <taxon>Actinomycetota</taxon>
        <taxon>Actinomycetes</taxon>
        <taxon>Kitasatosporales</taxon>
        <taxon>Streptomycetaceae</taxon>
        <taxon>Streptomyces</taxon>
        <taxon>Streptomyces phaeochromogenes group</taxon>
    </lineage>
</organism>
<evidence type="ECO:0000313" key="2">
    <source>
        <dbReference type="EMBL" id="MDQ1033500.1"/>
    </source>
</evidence>
<evidence type="ECO:0000313" key="3">
    <source>
        <dbReference type="Proteomes" id="UP001230328"/>
    </source>
</evidence>
<proteinExistence type="predicted"/>
<evidence type="ECO:0000256" key="1">
    <source>
        <dbReference type="SAM" id="MobiDB-lite"/>
    </source>
</evidence>
<accession>A0ABU0TCF1</accession>
<sequence length="218" mass="22487">MTTPSSRAPRLLLVTALVLAVAGVVLLMLPNRSSTATDSGTPPPAASPAVRPSPPSTGENSAASGPGPSTTTAATPTGSAIAPALPPHGEGVAGDRAIQQALEASWPADLATGDERQLLTAGRGLLRADATGIGRTKWPALFGNPEQAIAPAFATARFRVQAVIARRDDADDQAVVHLVWAGTDRGGTYTDGRITDLYFTRTTSNKKGGASWTWQPRM</sequence>
<comment type="caution">
    <text evidence="2">The sequence shown here is derived from an EMBL/GenBank/DDBJ whole genome shotgun (WGS) entry which is preliminary data.</text>
</comment>
<feature type="compositionally biased region" description="Pro residues" evidence="1">
    <location>
        <begin position="41"/>
        <end position="55"/>
    </location>
</feature>